<accession>A0AAD6UCE0</accession>
<evidence type="ECO:0000256" key="1">
    <source>
        <dbReference type="SAM" id="MobiDB-lite"/>
    </source>
</evidence>
<evidence type="ECO:0000313" key="2">
    <source>
        <dbReference type="EMBL" id="KAJ7098152.1"/>
    </source>
</evidence>
<dbReference type="AlphaFoldDB" id="A0AAD6UCE0"/>
<feature type="compositionally biased region" description="Acidic residues" evidence="1">
    <location>
        <begin position="204"/>
        <end position="219"/>
    </location>
</feature>
<evidence type="ECO:0000313" key="3">
    <source>
        <dbReference type="Proteomes" id="UP001222325"/>
    </source>
</evidence>
<reference evidence="2" key="1">
    <citation type="submission" date="2023-03" db="EMBL/GenBank/DDBJ databases">
        <title>Massive genome expansion in bonnet fungi (Mycena s.s.) driven by repeated elements and novel gene families across ecological guilds.</title>
        <authorList>
            <consortium name="Lawrence Berkeley National Laboratory"/>
            <person name="Harder C.B."/>
            <person name="Miyauchi S."/>
            <person name="Viragh M."/>
            <person name="Kuo A."/>
            <person name="Thoen E."/>
            <person name="Andreopoulos B."/>
            <person name="Lu D."/>
            <person name="Skrede I."/>
            <person name="Drula E."/>
            <person name="Henrissat B."/>
            <person name="Morin E."/>
            <person name="Kohler A."/>
            <person name="Barry K."/>
            <person name="LaButti K."/>
            <person name="Morin E."/>
            <person name="Salamov A."/>
            <person name="Lipzen A."/>
            <person name="Mereny Z."/>
            <person name="Hegedus B."/>
            <person name="Baldrian P."/>
            <person name="Stursova M."/>
            <person name="Weitz H."/>
            <person name="Taylor A."/>
            <person name="Grigoriev I.V."/>
            <person name="Nagy L.G."/>
            <person name="Martin F."/>
            <person name="Kauserud H."/>
        </authorList>
    </citation>
    <scope>NUCLEOTIDE SEQUENCE</scope>
    <source>
        <strain evidence="2">CBHHK173m</strain>
    </source>
</reference>
<feature type="compositionally biased region" description="Polar residues" evidence="1">
    <location>
        <begin position="135"/>
        <end position="144"/>
    </location>
</feature>
<proteinExistence type="predicted"/>
<feature type="region of interest" description="Disordered" evidence="1">
    <location>
        <begin position="257"/>
        <end position="305"/>
    </location>
</feature>
<comment type="caution">
    <text evidence="2">The sequence shown here is derived from an EMBL/GenBank/DDBJ whole genome shotgun (WGS) entry which is preliminary data.</text>
</comment>
<organism evidence="2 3">
    <name type="scientific">Mycena belliarum</name>
    <dbReference type="NCBI Taxonomy" id="1033014"/>
    <lineage>
        <taxon>Eukaryota</taxon>
        <taxon>Fungi</taxon>
        <taxon>Dikarya</taxon>
        <taxon>Basidiomycota</taxon>
        <taxon>Agaricomycotina</taxon>
        <taxon>Agaricomycetes</taxon>
        <taxon>Agaricomycetidae</taxon>
        <taxon>Agaricales</taxon>
        <taxon>Marasmiineae</taxon>
        <taxon>Mycenaceae</taxon>
        <taxon>Mycena</taxon>
    </lineage>
</organism>
<feature type="compositionally biased region" description="Low complexity" evidence="1">
    <location>
        <begin position="257"/>
        <end position="277"/>
    </location>
</feature>
<dbReference type="Proteomes" id="UP001222325">
    <property type="component" value="Unassembled WGS sequence"/>
</dbReference>
<protein>
    <submittedName>
        <fullName evidence="2">Uncharacterized protein</fullName>
    </submittedName>
</protein>
<gene>
    <name evidence="2" type="ORF">B0H15DRAFT_824329</name>
</gene>
<name>A0AAD6UCE0_9AGAR</name>
<feature type="region of interest" description="Disordered" evidence="1">
    <location>
        <begin position="103"/>
        <end position="147"/>
    </location>
</feature>
<feature type="region of interest" description="Disordered" evidence="1">
    <location>
        <begin position="180"/>
        <end position="239"/>
    </location>
</feature>
<keyword evidence="3" id="KW-1185">Reference proteome</keyword>
<dbReference type="EMBL" id="JARJCN010000009">
    <property type="protein sequence ID" value="KAJ7098152.1"/>
    <property type="molecule type" value="Genomic_DNA"/>
</dbReference>
<sequence>MPPSSPSFTPSFQIRVVPPAEDRQPDYLVFNADSPTDHLASPPDVVSLDAALTHLHSADPPPVFHRDSDDTVVMPRRSAAPEADLADETVRDDSEIVEVVKVRRACDAPQPPPQPKPKSLRSRATSAFRSIKNVARSSSRNSRPYAQDVFASTEATFASVPPPPPPPPLARRGSLILTHLFRSPSPAEPLSPSSTLDFLPVDPYLDDDDDDNDDDDDDPDHTALPPRAPSPSPSTLTFSSTVRRRLSIFNFQRKVVPTLPSRPSTPPTLSRGSTLPSAASSAPQTPIEESYPLPPQFAKAADDDPDCTVGEMRLDSLHFESLSFDVDNF</sequence>
<feature type="compositionally biased region" description="Low complexity" evidence="1">
    <location>
        <begin position="183"/>
        <end position="203"/>
    </location>
</feature>